<dbReference type="STRING" id="1604004.HLASA_0670"/>
<comment type="catalytic activity">
    <reaction evidence="4">
        <text>a D-aminoacyl-tRNA + H2O = a tRNA + a D-alpha-amino acid + H(+)</text>
        <dbReference type="Rhea" id="RHEA:13953"/>
        <dbReference type="Rhea" id="RHEA-COMP:10123"/>
        <dbReference type="Rhea" id="RHEA-COMP:10124"/>
        <dbReference type="ChEBI" id="CHEBI:15377"/>
        <dbReference type="ChEBI" id="CHEBI:15378"/>
        <dbReference type="ChEBI" id="CHEBI:59871"/>
        <dbReference type="ChEBI" id="CHEBI:78442"/>
        <dbReference type="ChEBI" id="CHEBI:79333"/>
        <dbReference type="EC" id="3.1.1.96"/>
    </reaction>
</comment>
<dbReference type="RefSeq" id="WP_050047965.1">
    <property type="nucleotide sequence ID" value="NZ_CP008874.1"/>
</dbReference>
<dbReference type="InterPro" id="IPR007508">
    <property type="entry name" value="DtdA"/>
</dbReference>
<reference evidence="8" key="2">
    <citation type="submission" date="2015-05" db="EMBL/GenBank/DDBJ databases">
        <title>Complete genome sequence of Halanaeroarchaeum sulfurireducens type strain M27-SA2, a sulfate-reducer haloarchaeon from marine anoxic lake Medee.</title>
        <authorList>
            <person name="Messina E."/>
            <person name="Kublanov I.V."/>
            <person name="Toshchakov S."/>
            <person name="Arcadi E."/>
            <person name="La Spada G."/>
            <person name="La Cono V."/>
            <person name="Yakimov M.M."/>
        </authorList>
    </citation>
    <scope>NUCLEOTIDE SEQUENCE [LARGE SCALE GENOMIC DNA]</scope>
    <source>
        <strain evidence="8">M27-SA2</strain>
    </source>
</reference>
<comment type="catalytic activity">
    <reaction evidence="4">
        <text>glycyl-tRNA(Ala) + H2O = tRNA(Ala) + glycine + H(+)</text>
        <dbReference type="Rhea" id="RHEA:53744"/>
        <dbReference type="Rhea" id="RHEA-COMP:9657"/>
        <dbReference type="Rhea" id="RHEA-COMP:13640"/>
        <dbReference type="ChEBI" id="CHEBI:15377"/>
        <dbReference type="ChEBI" id="CHEBI:15378"/>
        <dbReference type="ChEBI" id="CHEBI:57305"/>
        <dbReference type="ChEBI" id="CHEBI:78442"/>
        <dbReference type="ChEBI" id="CHEBI:78522"/>
        <dbReference type="EC" id="3.1.1.96"/>
    </reaction>
</comment>
<dbReference type="EMBL" id="CP008874">
    <property type="protein sequence ID" value="AKH97170.1"/>
    <property type="molecule type" value="Genomic_DNA"/>
</dbReference>
<dbReference type="Pfam" id="PF04414">
    <property type="entry name" value="tRNA_deacylase"/>
    <property type="match status" value="1"/>
</dbReference>
<protein>
    <recommendedName>
        <fullName evidence="4">D-aminoacyl-tRNA deacylase</fullName>
        <ecNumber evidence="4">3.1.1.96</ecNumber>
    </recommendedName>
</protein>
<dbReference type="EC" id="3.1.1.96" evidence="4"/>
<keyword evidence="9" id="KW-1185">Reference proteome</keyword>
<dbReference type="KEGG" id="hsu:HLASF_0674"/>
<evidence type="ECO:0000313" key="6">
    <source>
        <dbReference type="EMBL" id="AKH97170.1"/>
    </source>
</evidence>
<dbReference type="Proteomes" id="UP000060390">
    <property type="component" value="Chromosome"/>
</dbReference>
<dbReference type="PANTHER" id="PTHR34667:SF1">
    <property type="entry name" value="D-AMINOACYL-TRNA DEACYLASE"/>
    <property type="match status" value="1"/>
</dbReference>
<keyword evidence="3 4" id="KW-0862">Zinc</keyword>
<proteinExistence type="inferred from homology"/>
<evidence type="ECO:0000313" key="8">
    <source>
        <dbReference type="Proteomes" id="UP000060390"/>
    </source>
</evidence>
<dbReference type="EMBL" id="CP011564">
    <property type="protein sequence ID" value="ALG81571.1"/>
    <property type="molecule type" value="Genomic_DNA"/>
</dbReference>
<name>A0A0F7PAI1_9EURY</name>
<reference evidence="7 8" key="3">
    <citation type="journal article" date="2016" name="Stand. Genomic Sci.">
        <title>Complete genome sequence of 'Halanaeroarchaeum sulfurireducens' M27-SA2, a sulfur-reducing and acetate-oxidizing haloarchaeon from the deep-sea hypersaline anoxic lake Medee.</title>
        <authorList>
            <person name="Messina E."/>
            <person name="Sorokin D.Y."/>
            <person name="Kublanov I.V."/>
            <person name="Toshchakov S."/>
            <person name="Lopatina A."/>
            <person name="Arcadi E."/>
            <person name="Smedile F."/>
            <person name="La Spada G."/>
            <person name="La Cono V."/>
            <person name="Yakimov M.M."/>
        </authorList>
    </citation>
    <scope>NUCLEOTIDE SEQUENCE [LARGE SCALE GENOMIC DNA]</scope>
    <source>
        <strain evidence="7 8">M27-SA2</strain>
    </source>
</reference>
<evidence type="ECO:0000256" key="4">
    <source>
        <dbReference type="HAMAP-Rule" id="MF_00562"/>
    </source>
</evidence>
<dbReference type="HAMAP" id="MF_00562">
    <property type="entry name" value="Deacylase_DtdA"/>
    <property type="match status" value="1"/>
</dbReference>
<comment type="function">
    <text evidence="4">D-aminoacyl-tRNA deacylase with broad substrate specificity. By recycling D-aminoacyl-tRNA to D-amino acids and free tRNA molecules, this enzyme counteracts the toxicity associated with the formation of D-aminoacyl-tRNA entities in vivo.</text>
</comment>
<evidence type="ECO:0000256" key="3">
    <source>
        <dbReference type="ARBA" id="ARBA00022833"/>
    </source>
</evidence>
<dbReference type="AlphaFoldDB" id="A0A0F7PAI1"/>
<dbReference type="Gene3D" id="3.40.50.10700">
    <property type="entry name" value="AF0625-like"/>
    <property type="match status" value="1"/>
</dbReference>
<dbReference type="PATRIC" id="fig|1604004.4.peg.705"/>
<dbReference type="HOGENOM" id="CLU_610619_0_0_2"/>
<dbReference type="SUPFAM" id="SSF142535">
    <property type="entry name" value="AF0625-like"/>
    <property type="match status" value="1"/>
</dbReference>
<keyword evidence="2 4" id="KW-0378">Hydrolase</keyword>
<dbReference type="InterPro" id="IPR018033">
    <property type="entry name" value="Deacylase_DtdA_archaea"/>
</dbReference>
<feature type="region of interest" description="Disordered" evidence="5">
    <location>
        <begin position="387"/>
        <end position="430"/>
    </location>
</feature>
<dbReference type="PANTHER" id="PTHR34667">
    <property type="entry name" value="D-AMINOACYL-TRNA DEACYLASE"/>
    <property type="match status" value="1"/>
</dbReference>
<reference evidence="6 9" key="1">
    <citation type="journal article" date="2015" name="ISME J.">
        <title>Elemental sulfur and acetate can support life of a novel strictly anaerobic haloarchaeon.</title>
        <authorList>
            <person name="Sorokin D.Y."/>
            <person name="Kublanov I.V."/>
            <person name="Gavrilov S.N."/>
            <person name="Rojo D."/>
            <person name="Roman P."/>
            <person name="Golyshin P.N."/>
            <person name="Slepak V.Z."/>
            <person name="Smedile F."/>
            <person name="Ferrer M."/>
            <person name="Messina E."/>
            <person name="La Cono V."/>
            <person name="Yakimov M.M."/>
        </authorList>
    </citation>
    <scope>NUCLEOTIDE SEQUENCE [LARGE SCALE GENOMIC DNA]</scope>
    <source>
        <strain evidence="6 9">HSR2</strain>
    </source>
</reference>
<dbReference type="GeneID" id="26010035"/>
<dbReference type="GO" id="GO:0051499">
    <property type="term" value="F:D-aminoacyl-tRNA deacylase activity"/>
    <property type="evidence" value="ECO:0007669"/>
    <property type="project" value="UniProtKB-UniRule"/>
</dbReference>
<comment type="similarity">
    <text evidence="4">Belongs to the DtdA deacylase family.</text>
</comment>
<comment type="subunit">
    <text evidence="4">Monomer.</text>
</comment>
<dbReference type="Gene3D" id="3.40.630.50">
    <property type="entry name" value="AF0625-like"/>
    <property type="match status" value="1"/>
</dbReference>
<dbReference type="GO" id="GO:0019478">
    <property type="term" value="P:D-amino acid catabolic process"/>
    <property type="evidence" value="ECO:0007669"/>
    <property type="project" value="UniProtKB-UniRule"/>
</dbReference>
<organism evidence="6 9">
    <name type="scientific">Halanaeroarchaeum sulfurireducens</name>
    <dbReference type="NCBI Taxonomy" id="1604004"/>
    <lineage>
        <taxon>Archaea</taxon>
        <taxon>Methanobacteriati</taxon>
        <taxon>Methanobacteriota</taxon>
        <taxon>Stenosarchaea group</taxon>
        <taxon>Halobacteria</taxon>
        <taxon>Halobacteriales</taxon>
        <taxon>Halobacteriaceae</taxon>
        <taxon>Halanaeroarchaeum</taxon>
    </lineage>
</organism>
<keyword evidence="1 4" id="KW-0479">Metal-binding</keyword>
<evidence type="ECO:0000313" key="9">
    <source>
        <dbReference type="Proteomes" id="UP000069906"/>
    </source>
</evidence>
<dbReference type="KEGG" id="hsf:HLASA_0670"/>
<dbReference type="GO" id="GO:0008270">
    <property type="term" value="F:zinc ion binding"/>
    <property type="evidence" value="ECO:0007669"/>
    <property type="project" value="UniProtKB-UniRule"/>
</dbReference>
<accession>A0A0F7PAI1</accession>
<feature type="compositionally biased region" description="Basic and acidic residues" evidence="5">
    <location>
        <begin position="411"/>
        <end position="430"/>
    </location>
</feature>
<evidence type="ECO:0000256" key="5">
    <source>
        <dbReference type="SAM" id="MobiDB-lite"/>
    </source>
</evidence>
<comment type="cofactor">
    <cofactor evidence="4">
        <name>Zn(2+)</name>
        <dbReference type="ChEBI" id="CHEBI:29105"/>
    </cofactor>
    <text evidence="4">Binds 2 Zn(2+) ions per subunit.</text>
</comment>
<sequence>MIGIVVSTADDASAHVAEHLFDLADWEEREPGVYRTDGFELREFEDFHLHLDRVAEAFDDPDCVVFASRHSGETGRLLSAHYTGNFGQAEYGGANRDLSTPCPGTHRQAVRSLAANAPDGWDVAMECTHHGPTDIGAPAMYVELGSDEAGWQDPEGAAAVARSILSLDTDGSEPDRTVVGFGGSHYAPRPTRLLLETDVAVGHVAADWSLDELGAPDENRDLIERMFAESGASMAVFDGDYPEVESVVEDLGYRVVSERWLRETTGIPGDLVDAVERRLDDVASGLRFGARRTDPSAVVVRSLPDDLLGECETIDAERTREIVEAWTVAYETAENGNRIEGSAAFVAQRDREHLVDDLIEVLQTEYDAVKREESVVVAERTAFDPEAAQAAGVPEGPKFGQLAAGQPVEVDGERISPERVQTRETRRFTV</sequence>
<evidence type="ECO:0000313" key="7">
    <source>
        <dbReference type="EMBL" id="ALG81571.1"/>
    </source>
</evidence>
<dbReference type="OrthoDB" id="9863at2157"/>
<evidence type="ECO:0000256" key="1">
    <source>
        <dbReference type="ARBA" id="ARBA00022723"/>
    </source>
</evidence>
<evidence type="ECO:0000256" key="2">
    <source>
        <dbReference type="ARBA" id="ARBA00022801"/>
    </source>
</evidence>
<gene>
    <name evidence="4" type="primary">dtdA</name>
    <name evidence="7" type="ORF">HLASA_0670</name>
    <name evidence="6" type="ORF">HLASF_0674</name>
</gene>
<dbReference type="Proteomes" id="UP000069906">
    <property type="component" value="Chromosome"/>
</dbReference>